<evidence type="ECO:0000256" key="1">
    <source>
        <dbReference type="SAM" id="MobiDB-lite"/>
    </source>
</evidence>
<proteinExistence type="predicted"/>
<feature type="compositionally biased region" description="Basic and acidic residues" evidence="1">
    <location>
        <begin position="106"/>
        <end position="116"/>
    </location>
</feature>
<sequence>MDDHQPGADAARTNQARTEPLPATPESDPGQRAVRRNEELGAHGAAAQSPVRGEVPGEGEQVLNRIRAGVPAADAPLDAPGVQAARSHPDGDDGWQLSQVANSVRGRPDGEVDTRADQPANGSETP</sequence>
<feature type="region of interest" description="Disordered" evidence="1">
    <location>
        <begin position="1"/>
        <end position="126"/>
    </location>
</feature>
<dbReference type="RefSeq" id="WP_285757431.1">
    <property type="nucleotide sequence ID" value="NZ_BSQG01000001.1"/>
</dbReference>
<organism evidence="2 3">
    <name type="scientific">Nocardiopsis ansamitocini</name>
    <dbReference type="NCBI Taxonomy" id="1670832"/>
    <lineage>
        <taxon>Bacteria</taxon>
        <taxon>Bacillati</taxon>
        <taxon>Actinomycetota</taxon>
        <taxon>Actinomycetes</taxon>
        <taxon>Streptosporangiales</taxon>
        <taxon>Nocardiopsidaceae</taxon>
        <taxon>Nocardiopsis</taxon>
    </lineage>
</organism>
<name>A0A9W6UG53_9ACTN</name>
<reference evidence="2" key="1">
    <citation type="submission" date="2023-02" db="EMBL/GenBank/DDBJ databases">
        <title>Nocardiopsis ansamitocini NBRC 112285.</title>
        <authorList>
            <person name="Ichikawa N."/>
            <person name="Sato H."/>
            <person name="Tonouchi N."/>
        </authorList>
    </citation>
    <scope>NUCLEOTIDE SEQUENCE</scope>
    <source>
        <strain evidence="2">NBRC 112285</strain>
    </source>
</reference>
<accession>A0A9W6UG53</accession>
<dbReference type="AlphaFoldDB" id="A0A9W6UG53"/>
<dbReference type="Proteomes" id="UP001165092">
    <property type="component" value="Unassembled WGS sequence"/>
</dbReference>
<protein>
    <submittedName>
        <fullName evidence="2">Uncharacterized protein</fullName>
    </submittedName>
</protein>
<keyword evidence="3" id="KW-1185">Reference proteome</keyword>
<evidence type="ECO:0000313" key="2">
    <source>
        <dbReference type="EMBL" id="GLU46591.1"/>
    </source>
</evidence>
<comment type="caution">
    <text evidence="2">The sequence shown here is derived from an EMBL/GenBank/DDBJ whole genome shotgun (WGS) entry which is preliminary data.</text>
</comment>
<evidence type="ECO:0000313" key="3">
    <source>
        <dbReference type="Proteomes" id="UP001165092"/>
    </source>
</evidence>
<dbReference type="EMBL" id="BSQG01000001">
    <property type="protein sequence ID" value="GLU46591.1"/>
    <property type="molecule type" value="Genomic_DNA"/>
</dbReference>
<gene>
    <name evidence="2" type="ORF">Nans01_09420</name>
</gene>